<dbReference type="EMBL" id="JACHON010000003">
    <property type="protein sequence ID" value="MBB6512545.1"/>
    <property type="molecule type" value="Genomic_DNA"/>
</dbReference>
<protein>
    <recommendedName>
        <fullName evidence="3">Phosphoribosylanthranilate isomerase</fullName>
    </recommendedName>
</protein>
<evidence type="ECO:0000313" key="2">
    <source>
        <dbReference type="Proteomes" id="UP000572212"/>
    </source>
</evidence>
<evidence type="ECO:0008006" key="3">
    <source>
        <dbReference type="Google" id="ProtNLM"/>
    </source>
</evidence>
<name>A0A841RMZ5_9BACI</name>
<dbReference type="Proteomes" id="UP000572212">
    <property type="component" value="Unassembled WGS sequence"/>
</dbReference>
<accession>A0A841RMZ5</accession>
<keyword evidence="2" id="KW-1185">Reference proteome</keyword>
<evidence type="ECO:0000313" key="1">
    <source>
        <dbReference type="EMBL" id="MBB6512545.1"/>
    </source>
</evidence>
<gene>
    <name evidence="1" type="ORF">GGQ92_001328</name>
</gene>
<proteinExistence type="predicted"/>
<organism evidence="1 2">
    <name type="scientific">Gracilibacillus halotolerans</name>
    <dbReference type="NCBI Taxonomy" id="74386"/>
    <lineage>
        <taxon>Bacteria</taxon>
        <taxon>Bacillati</taxon>
        <taxon>Bacillota</taxon>
        <taxon>Bacilli</taxon>
        <taxon>Bacillales</taxon>
        <taxon>Bacillaceae</taxon>
        <taxon>Gracilibacillus</taxon>
    </lineage>
</organism>
<dbReference type="RefSeq" id="WP_343068779.1">
    <property type="nucleotide sequence ID" value="NZ_BAAACU010000058.1"/>
</dbReference>
<reference evidence="1 2" key="1">
    <citation type="submission" date="2020-08" db="EMBL/GenBank/DDBJ databases">
        <title>Genomic Encyclopedia of Type Strains, Phase IV (KMG-IV): sequencing the most valuable type-strain genomes for metagenomic binning, comparative biology and taxonomic classification.</title>
        <authorList>
            <person name="Goeker M."/>
        </authorList>
    </citation>
    <scope>NUCLEOTIDE SEQUENCE [LARGE SCALE GENOMIC DNA]</scope>
    <source>
        <strain evidence="1 2">DSM 11805</strain>
    </source>
</reference>
<dbReference type="AlphaFoldDB" id="A0A841RMZ5"/>
<sequence>MNCSSVKKVLFYKLLKQKKAKEMMAKMDNYKFSEFIQIAKKLNEVDIFPLLMGSVGLEVVTRESWEPQDLDIHVPGDKRGWEIPPELCIYNWQRIVSIMNSLGYRLIDLHEHEFLKEGQSVGFAIINTLPDFAGIQLKDLKMHETNGAKYYLLSPAQYLKVYESSSKDSYRADKNNRKDFRKIDYLKRMIYGNEK</sequence>
<comment type="caution">
    <text evidence="1">The sequence shown here is derived from an EMBL/GenBank/DDBJ whole genome shotgun (WGS) entry which is preliminary data.</text>
</comment>